<gene>
    <name evidence="4" type="ORF">J3U87_23445</name>
</gene>
<dbReference type="InterPro" id="IPR003362">
    <property type="entry name" value="Bact_transf"/>
</dbReference>
<keyword evidence="4" id="KW-0808">Transferase</keyword>
<keyword evidence="5" id="KW-1185">Reference proteome</keyword>
<keyword evidence="2" id="KW-0812">Transmembrane</keyword>
<accession>A0A8A4TF19</accession>
<feature type="transmembrane region" description="Helical" evidence="2">
    <location>
        <begin position="57"/>
        <end position="78"/>
    </location>
</feature>
<keyword evidence="2" id="KW-0472">Membrane</keyword>
<feature type="domain" description="Bacterial sugar transferase" evidence="3">
    <location>
        <begin position="52"/>
        <end position="239"/>
    </location>
</feature>
<dbReference type="PANTHER" id="PTHR30576">
    <property type="entry name" value="COLANIC BIOSYNTHESIS UDP-GLUCOSE LIPID CARRIER TRANSFERASE"/>
    <property type="match status" value="1"/>
</dbReference>
<evidence type="ECO:0000256" key="1">
    <source>
        <dbReference type="ARBA" id="ARBA00006464"/>
    </source>
</evidence>
<sequence length="245" mass="28539">MKDARPEPEEHDRLLRTLTKTYGNRTSALMVLKVMWRKYILKMRTGSFYWLKRIFDIFASSFLLLCLSPLFIFLILIIKRDGGPAFYSQIRIGRHGREFKFWKFRSMVVNADKMKDQLMQQNESTGGVIFKMKNDPRITSVGRIIRKLSIDELPQLWNVLRGDMSLVGPRPPLPREVALYTSEERRRLEAEQGITCIWQVSGRSDIPFDDQVKLDVEYIQNESLWNDIKLLLKTIPAVILGKGAS</sequence>
<dbReference type="EMBL" id="CP071793">
    <property type="protein sequence ID" value="QTD48546.1"/>
    <property type="molecule type" value="Genomic_DNA"/>
</dbReference>
<name>A0A8A4TF19_SULCO</name>
<dbReference type="GO" id="GO:0016780">
    <property type="term" value="F:phosphotransferase activity, for other substituted phosphate groups"/>
    <property type="evidence" value="ECO:0007669"/>
    <property type="project" value="TreeGrafter"/>
</dbReference>
<evidence type="ECO:0000256" key="2">
    <source>
        <dbReference type="SAM" id="Phobius"/>
    </source>
</evidence>
<reference evidence="4" key="1">
    <citation type="submission" date="2021-03" db="EMBL/GenBank/DDBJ databases">
        <title>Acanthopleuribacteraceae sp. M133.</title>
        <authorList>
            <person name="Wang G."/>
        </authorList>
    </citation>
    <scope>NUCLEOTIDE SEQUENCE</scope>
    <source>
        <strain evidence="4">M133</strain>
    </source>
</reference>
<dbReference type="Proteomes" id="UP000663929">
    <property type="component" value="Chromosome"/>
</dbReference>
<proteinExistence type="inferred from homology"/>
<dbReference type="Pfam" id="PF02397">
    <property type="entry name" value="Bac_transf"/>
    <property type="match status" value="1"/>
</dbReference>
<evidence type="ECO:0000259" key="3">
    <source>
        <dbReference type="Pfam" id="PF02397"/>
    </source>
</evidence>
<evidence type="ECO:0000313" key="4">
    <source>
        <dbReference type="EMBL" id="QTD48546.1"/>
    </source>
</evidence>
<dbReference type="KEGG" id="scor:J3U87_23445"/>
<comment type="similarity">
    <text evidence="1">Belongs to the bacterial sugar transferase family.</text>
</comment>
<keyword evidence="2" id="KW-1133">Transmembrane helix</keyword>
<dbReference type="PANTHER" id="PTHR30576:SF10">
    <property type="entry name" value="SLL5057 PROTEIN"/>
    <property type="match status" value="1"/>
</dbReference>
<dbReference type="RefSeq" id="WP_237378203.1">
    <property type="nucleotide sequence ID" value="NZ_CP071793.1"/>
</dbReference>
<dbReference type="AlphaFoldDB" id="A0A8A4TF19"/>
<evidence type="ECO:0000313" key="5">
    <source>
        <dbReference type="Proteomes" id="UP000663929"/>
    </source>
</evidence>
<organism evidence="4 5">
    <name type="scientific">Sulfidibacter corallicola</name>
    <dbReference type="NCBI Taxonomy" id="2818388"/>
    <lineage>
        <taxon>Bacteria</taxon>
        <taxon>Pseudomonadati</taxon>
        <taxon>Acidobacteriota</taxon>
        <taxon>Holophagae</taxon>
        <taxon>Acanthopleuribacterales</taxon>
        <taxon>Acanthopleuribacteraceae</taxon>
        <taxon>Sulfidibacter</taxon>
    </lineage>
</organism>
<protein>
    <submittedName>
        <fullName evidence="4">Sugar transferase</fullName>
    </submittedName>
</protein>